<dbReference type="Proteomes" id="UP000266691">
    <property type="component" value="Unassembled WGS sequence"/>
</dbReference>
<evidence type="ECO:0000259" key="1">
    <source>
        <dbReference type="Pfam" id="PF13648"/>
    </source>
</evidence>
<organism evidence="2 4">
    <name type="scientific">Flagellimonas pelagia</name>
    <dbReference type="NCBI Taxonomy" id="2306998"/>
    <lineage>
        <taxon>Bacteria</taxon>
        <taxon>Pseudomonadati</taxon>
        <taxon>Bacteroidota</taxon>
        <taxon>Flavobacteriia</taxon>
        <taxon>Flavobacteriales</taxon>
        <taxon>Flavobacteriaceae</taxon>
        <taxon>Flagellimonas</taxon>
    </lineage>
</organism>
<dbReference type="AlphaFoldDB" id="A0A3A1NIU4"/>
<accession>A0A3A1NIU4</accession>
<dbReference type="EMBL" id="VNWK01000036">
    <property type="protein sequence ID" value="TXJ91141.1"/>
    <property type="molecule type" value="Genomic_DNA"/>
</dbReference>
<dbReference type="InterPro" id="IPR024311">
    <property type="entry name" value="Lipocalin-like"/>
</dbReference>
<protein>
    <recommendedName>
        <fullName evidence="1">Lipocalin-like domain-containing protein</fullName>
    </recommendedName>
</protein>
<gene>
    <name evidence="2" type="ORF">D2V05_19405</name>
    <name evidence="3" type="ORF">FQ017_19245</name>
</gene>
<dbReference type="RefSeq" id="WP_119649330.1">
    <property type="nucleotide sequence ID" value="NZ_QXFI01000036.1"/>
</dbReference>
<dbReference type="Pfam" id="PF13648">
    <property type="entry name" value="Lipocalin_4"/>
    <property type="match status" value="1"/>
</dbReference>
<evidence type="ECO:0000313" key="4">
    <source>
        <dbReference type="Proteomes" id="UP000266691"/>
    </source>
</evidence>
<proteinExistence type="predicted"/>
<dbReference type="Proteomes" id="UP000321621">
    <property type="component" value="Unassembled WGS sequence"/>
</dbReference>
<evidence type="ECO:0000313" key="2">
    <source>
        <dbReference type="EMBL" id="RIV42253.1"/>
    </source>
</evidence>
<reference evidence="2 4" key="1">
    <citation type="submission" date="2018-08" db="EMBL/GenBank/DDBJ databases">
        <title>Proposal of Muricauda 72 sp.nov. and Muricauda NH166 sp.nov., isolated from seawater.</title>
        <authorList>
            <person name="Cheng H."/>
            <person name="Wu Y.-H."/>
            <person name="Guo L.-L."/>
            <person name="Xu X.-W."/>
        </authorList>
    </citation>
    <scope>NUCLEOTIDE SEQUENCE [LARGE SCALE GENOMIC DNA]</scope>
    <source>
        <strain evidence="2 4">72</strain>
    </source>
</reference>
<evidence type="ECO:0000313" key="3">
    <source>
        <dbReference type="EMBL" id="TXJ91141.1"/>
    </source>
</evidence>
<sequence>MKKLFSGISIIIFGFLISCDHEDDLKNFDYDAFPIEGTWKLTAAFISDGGPQYWTDVEDGEEIQFQGNGNFSSDRYSECTTGAFLVDDGNLTLEYDCEGFETGTENDEGLITYKVDYGKNEILLTPTSIACYEGCSYKYVRTGI</sequence>
<comment type="caution">
    <text evidence="2">The sequence shown here is derived from an EMBL/GenBank/DDBJ whole genome shotgun (WGS) entry which is preliminary data.</text>
</comment>
<keyword evidence="5" id="KW-1185">Reference proteome</keyword>
<dbReference type="OrthoDB" id="708275at2"/>
<reference evidence="3 5" key="2">
    <citation type="submission" date="2019-07" db="EMBL/GenBank/DDBJ databases">
        <title>Draft genome of two Muricauda strains isolated from deep sea.</title>
        <authorList>
            <person name="Sun C."/>
        </authorList>
    </citation>
    <scope>NUCLEOTIDE SEQUENCE [LARGE SCALE GENOMIC DNA]</scope>
    <source>
        <strain evidence="3 5">72</strain>
    </source>
</reference>
<name>A0A3A1NIU4_9FLAO</name>
<dbReference type="PROSITE" id="PS51257">
    <property type="entry name" value="PROKAR_LIPOPROTEIN"/>
    <property type="match status" value="1"/>
</dbReference>
<dbReference type="EMBL" id="QXFI01000036">
    <property type="protein sequence ID" value="RIV42253.1"/>
    <property type="molecule type" value="Genomic_DNA"/>
</dbReference>
<evidence type="ECO:0000313" key="5">
    <source>
        <dbReference type="Proteomes" id="UP000321621"/>
    </source>
</evidence>
<feature type="domain" description="Lipocalin-like" evidence="1">
    <location>
        <begin position="35"/>
        <end position="101"/>
    </location>
</feature>